<name>A0A2T2XHS6_9FIRM</name>
<dbReference type="SUPFAM" id="SSF55239">
    <property type="entry name" value="RuBisCO, small subunit"/>
    <property type="match status" value="1"/>
</dbReference>
<evidence type="ECO:0000256" key="3">
    <source>
        <dbReference type="ARBA" id="ARBA00038826"/>
    </source>
</evidence>
<gene>
    <name evidence="5" type="ORF">C7B46_07120</name>
</gene>
<proteinExistence type="inferred from homology"/>
<dbReference type="EMBL" id="PXYW01000013">
    <property type="protein sequence ID" value="PSR34028.1"/>
    <property type="molecule type" value="Genomic_DNA"/>
</dbReference>
<dbReference type="CDD" id="cd03527">
    <property type="entry name" value="RuBisCO_small"/>
    <property type="match status" value="1"/>
</dbReference>
<dbReference type="Gene3D" id="3.30.190.10">
    <property type="entry name" value="Ribulose bisphosphate carboxylase, small subunit"/>
    <property type="match status" value="1"/>
</dbReference>
<dbReference type="AlphaFoldDB" id="A0A2T2XHS6"/>
<evidence type="ECO:0000313" key="5">
    <source>
        <dbReference type="EMBL" id="PSR34028.1"/>
    </source>
</evidence>
<feature type="domain" description="Ribulose bisphosphate carboxylase small subunit" evidence="4">
    <location>
        <begin position="6"/>
        <end position="105"/>
    </location>
</feature>
<evidence type="ECO:0000256" key="2">
    <source>
        <dbReference type="ARBA" id="ARBA00023300"/>
    </source>
</evidence>
<evidence type="ECO:0000313" key="6">
    <source>
        <dbReference type="Proteomes" id="UP000242972"/>
    </source>
</evidence>
<dbReference type="PANTHER" id="PTHR31262:SF23">
    <property type="entry name" value="RIBULOSE BISPHOSPHATE CARBOXYLASE SMALL SUBUNIT"/>
    <property type="match status" value="1"/>
</dbReference>
<accession>A0A2T2XHS6</accession>
<dbReference type="InterPro" id="IPR024681">
    <property type="entry name" value="RuBisCO_ssu"/>
</dbReference>
<dbReference type="InterPro" id="IPR000894">
    <property type="entry name" value="RuBisCO_ssu_dom"/>
</dbReference>
<dbReference type="Proteomes" id="UP000242972">
    <property type="component" value="Unassembled WGS sequence"/>
</dbReference>
<dbReference type="Pfam" id="PF00101">
    <property type="entry name" value="RuBisCO_small"/>
    <property type="match status" value="1"/>
</dbReference>
<evidence type="ECO:0000259" key="4">
    <source>
        <dbReference type="SMART" id="SM00961"/>
    </source>
</evidence>
<keyword evidence="2" id="KW-0120">Carbon dioxide fixation</keyword>
<dbReference type="GO" id="GO:0019253">
    <property type="term" value="P:reductive pentose-phosphate cycle"/>
    <property type="evidence" value="ECO:0007669"/>
    <property type="project" value="UniProtKB-KW"/>
</dbReference>
<dbReference type="SMART" id="SM00961">
    <property type="entry name" value="RuBisCO_small"/>
    <property type="match status" value="1"/>
</dbReference>
<protein>
    <submittedName>
        <fullName evidence="5">Ribulose bisphosphate carboxylase small subunit</fullName>
    </submittedName>
</protein>
<reference evidence="5 6" key="1">
    <citation type="journal article" date="2014" name="BMC Genomics">
        <title>Comparison of environmental and isolate Sulfobacillus genomes reveals diverse carbon, sulfur, nitrogen, and hydrogen metabolisms.</title>
        <authorList>
            <person name="Justice N.B."/>
            <person name="Norman A."/>
            <person name="Brown C.T."/>
            <person name="Singh A."/>
            <person name="Thomas B.C."/>
            <person name="Banfield J.F."/>
        </authorList>
    </citation>
    <scope>NUCLEOTIDE SEQUENCE [LARGE SCALE GENOMIC DNA]</scope>
    <source>
        <strain evidence="5">AMDSBA4</strain>
    </source>
</reference>
<dbReference type="PANTHER" id="PTHR31262">
    <property type="entry name" value="RIBULOSE BISPHOSPHATE CARBOXYLASE SMALL CHAIN 1, CHLOROPLASTIC"/>
    <property type="match status" value="1"/>
</dbReference>
<keyword evidence="1" id="KW-0113">Calvin cycle</keyword>
<dbReference type="HAMAP" id="MF_00859">
    <property type="entry name" value="RuBisCO_S_bact"/>
    <property type="match status" value="1"/>
</dbReference>
<dbReference type="InterPro" id="IPR036385">
    <property type="entry name" value="RuBisCO_ssu_sf"/>
</dbReference>
<comment type="caution">
    <text evidence="5">The sequence shown here is derived from an EMBL/GenBank/DDBJ whole genome shotgun (WGS) entry which is preliminary data.</text>
</comment>
<organism evidence="5 6">
    <name type="scientific">Sulfobacillus benefaciens</name>
    <dbReference type="NCBI Taxonomy" id="453960"/>
    <lineage>
        <taxon>Bacteria</taxon>
        <taxon>Bacillati</taxon>
        <taxon>Bacillota</taxon>
        <taxon>Clostridia</taxon>
        <taxon>Eubacteriales</taxon>
        <taxon>Clostridiales Family XVII. Incertae Sedis</taxon>
        <taxon>Sulfobacillus</taxon>
    </lineage>
</organism>
<evidence type="ECO:0000256" key="1">
    <source>
        <dbReference type="ARBA" id="ARBA00022567"/>
    </source>
</evidence>
<sequence>MAFHLTQGTFSYLPPLTDDQIKRQIQYALDNDWPLSVEYTDEPHPRNTYWHMWGLPMFDQKDPAAIFYELEQCKKAFPYHYIRLNAYDRRLGRQTVALSFIVQRPGNDPGFRLVRQESPDRQIHYTIESYASMRPEGERFTE</sequence>
<comment type="subunit">
    <text evidence="3">Heterohexadecamer of 8 large and 8 small subunits.</text>
</comment>